<evidence type="ECO:0000256" key="1">
    <source>
        <dbReference type="SAM" id="Phobius"/>
    </source>
</evidence>
<comment type="caution">
    <text evidence="2">The sequence shown here is derived from an EMBL/GenBank/DDBJ whole genome shotgun (WGS) entry which is preliminary data.</text>
</comment>
<dbReference type="Proteomes" id="UP000320766">
    <property type="component" value="Unassembled WGS sequence"/>
</dbReference>
<keyword evidence="1" id="KW-0812">Transmembrane</keyword>
<evidence type="ECO:0000313" key="2">
    <source>
        <dbReference type="EMBL" id="RZN67733.1"/>
    </source>
</evidence>
<proteinExistence type="predicted"/>
<keyword evidence="1" id="KW-0472">Membrane</keyword>
<dbReference type="AlphaFoldDB" id="A0A520KV64"/>
<evidence type="ECO:0000313" key="3">
    <source>
        <dbReference type="Proteomes" id="UP000320766"/>
    </source>
</evidence>
<reference evidence="2 3" key="1">
    <citation type="journal article" date="2019" name="Nat. Microbiol.">
        <title>Wide diversity of methane and short-chain alkane metabolisms in uncultured archaea.</title>
        <authorList>
            <person name="Borrel G."/>
            <person name="Adam P.S."/>
            <person name="McKay L.J."/>
            <person name="Chen L.X."/>
            <person name="Sierra-Garcia I.N."/>
            <person name="Sieber C.M."/>
            <person name="Letourneur Q."/>
            <person name="Ghozlane A."/>
            <person name="Andersen G.L."/>
            <person name="Li W.J."/>
            <person name="Hallam S.J."/>
            <person name="Muyzer G."/>
            <person name="de Oliveira V.M."/>
            <person name="Inskeep W.P."/>
            <person name="Banfield J.F."/>
            <person name="Gribaldo S."/>
        </authorList>
    </citation>
    <scope>NUCLEOTIDE SEQUENCE [LARGE SCALE GENOMIC DNA]</scope>
    <source>
        <strain evidence="2">NM1b</strain>
    </source>
</reference>
<sequence>MALAIFPFRKVFLHKERGWMLLWGLFIALAILSPAGPTPGSIEGIVYTVLPLQFHLIGLPEALLQTLALSFLFCFWERRPEEKKIWIPLLAIFIAILALSILGVLFGGTAA</sequence>
<feature type="transmembrane region" description="Helical" evidence="1">
    <location>
        <begin position="85"/>
        <end position="106"/>
    </location>
</feature>
<organism evidence="2 3">
    <name type="scientific">Candidatus Methanolliviera hydrocarbonicum</name>
    <dbReference type="NCBI Taxonomy" id="2491085"/>
    <lineage>
        <taxon>Archaea</taxon>
        <taxon>Methanobacteriati</taxon>
        <taxon>Methanobacteriota</taxon>
        <taxon>Candidatus Methanoliparia</taxon>
        <taxon>Candidatus Methanoliparales</taxon>
        <taxon>Candidatus Methanollivieraceae</taxon>
        <taxon>Candidatus Methanolliviera</taxon>
    </lineage>
</organism>
<keyword evidence="1" id="KW-1133">Transmembrane helix</keyword>
<name>A0A520KV64_9EURY</name>
<gene>
    <name evidence="2" type="ORF">EF807_07185</name>
</gene>
<feature type="transmembrane region" description="Helical" evidence="1">
    <location>
        <begin position="54"/>
        <end position="76"/>
    </location>
</feature>
<accession>A0A520KV64</accession>
<protein>
    <submittedName>
        <fullName evidence="2">Uncharacterized protein</fullName>
    </submittedName>
</protein>
<dbReference type="EMBL" id="RXIL01000131">
    <property type="protein sequence ID" value="RZN67733.1"/>
    <property type="molecule type" value="Genomic_DNA"/>
</dbReference>